<dbReference type="Gene3D" id="1.25.40.10">
    <property type="entry name" value="Tetratricopeptide repeat domain"/>
    <property type="match status" value="1"/>
</dbReference>
<keyword evidence="2" id="KW-0847">Vitamin C</keyword>
<keyword evidence="7" id="KW-1185">Reference proteome</keyword>
<evidence type="ECO:0000256" key="1">
    <source>
        <dbReference type="ARBA" id="ARBA00022723"/>
    </source>
</evidence>
<feature type="chain" id="PRO_5019818542" description="Prolyl 4-hydroxylase N-terminal domain-containing protein" evidence="4">
    <location>
        <begin position="22"/>
        <end position="451"/>
    </location>
</feature>
<dbReference type="GO" id="GO:0004656">
    <property type="term" value="F:procollagen-proline 4-dioxygenase activity"/>
    <property type="evidence" value="ECO:0007669"/>
    <property type="project" value="InterPro"/>
</dbReference>
<feature type="non-terminal residue" evidence="6">
    <location>
        <position position="451"/>
    </location>
</feature>
<keyword evidence="4" id="KW-0732">Signal</keyword>
<evidence type="ECO:0000313" key="6">
    <source>
        <dbReference type="EMBL" id="TDG43569.1"/>
    </source>
</evidence>
<feature type="domain" description="Prolyl 4-hydroxylase N-terminal" evidence="5">
    <location>
        <begin position="26"/>
        <end position="150"/>
    </location>
</feature>
<dbReference type="InterPro" id="IPR045054">
    <property type="entry name" value="P4HA-like"/>
</dbReference>
<sequence length="451" mass="51813">MRPSLHCSIYLTFLWIPAYYAKETLKSAQSRFIQELSQYTKELESKINTIEGFLAEVSAKRQQWSPDPEAYVANPLNSYALIRRLHEDWSFFEAYMSESVGPAQTANVNKLIEMESPKVEELEKAMEALLYLQSHYDLDAKQLAEGMIDGNKYSAQLGTLDCFALAEFCQRKSLQHFALAWQRAALEQFNYAQHAELYGEVYQLSVSDLYGMYATMLANSGYIKEALDVLNNAADSHISLWLQRRALQNFGQHLKANSSQKLDNLTTAQRGCRGQYPAVRKLFCYYRNSTEPLLMLARFKVELLSMKPYVALYHDVVYDKEIEDLLYIRHDGIKYDRFEQYASKTIHLELNRALHNRLRAMTGTNMDFGKDFELQYDGLALKPEKQQPQSGSLTASITLFLNDVPQGGATIIPDHQLYIKPEKGFALISHVLDSQRRLNYFSCPVLVGCKW</sequence>
<dbReference type="GO" id="GO:0031418">
    <property type="term" value="F:L-ascorbic acid binding"/>
    <property type="evidence" value="ECO:0007669"/>
    <property type="project" value="UniProtKB-KW"/>
</dbReference>
<dbReference type="PANTHER" id="PTHR10869">
    <property type="entry name" value="PROLYL 4-HYDROXYLASE ALPHA SUBUNIT"/>
    <property type="match status" value="1"/>
</dbReference>
<dbReference type="Pfam" id="PF08336">
    <property type="entry name" value="P4Ha_N"/>
    <property type="match status" value="1"/>
</dbReference>
<gene>
    <name evidence="6" type="ORF">AWZ03_010017</name>
</gene>
<dbReference type="OMA" id="HIVLYHD"/>
<dbReference type="Gene3D" id="2.60.120.620">
    <property type="entry name" value="q2cbj1_9rhob like domain"/>
    <property type="match status" value="1"/>
</dbReference>
<dbReference type="PANTHER" id="PTHR10869:SF244">
    <property type="entry name" value="PROLYL 4-HYDROXYLASE SUBUNIT ALPHA-2"/>
    <property type="match status" value="1"/>
</dbReference>
<dbReference type="GO" id="GO:0005783">
    <property type="term" value="C:endoplasmic reticulum"/>
    <property type="evidence" value="ECO:0007669"/>
    <property type="project" value="InterPro"/>
</dbReference>
<dbReference type="EMBL" id="LSRL02000145">
    <property type="protein sequence ID" value="TDG43569.1"/>
    <property type="molecule type" value="Genomic_DNA"/>
</dbReference>
<dbReference type="InterPro" id="IPR011990">
    <property type="entry name" value="TPR-like_helical_dom_sf"/>
</dbReference>
<evidence type="ECO:0000313" key="7">
    <source>
        <dbReference type="Proteomes" id="UP000295192"/>
    </source>
</evidence>
<dbReference type="GO" id="GO:0046872">
    <property type="term" value="F:metal ion binding"/>
    <property type="evidence" value="ECO:0007669"/>
    <property type="project" value="UniProtKB-KW"/>
</dbReference>
<evidence type="ECO:0000256" key="2">
    <source>
        <dbReference type="ARBA" id="ARBA00022896"/>
    </source>
</evidence>
<dbReference type="InterPro" id="IPR013547">
    <property type="entry name" value="P4H_N"/>
</dbReference>
<proteinExistence type="predicted"/>
<evidence type="ECO:0000256" key="4">
    <source>
        <dbReference type="SAM" id="SignalP"/>
    </source>
</evidence>
<accession>A0A484B4I5</accession>
<dbReference type="Proteomes" id="UP000295192">
    <property type="component" value="Unassembled WGS sequence"/>
</dbReference>
<dbReference type="AlphaFoldDB" id="A0A484B4I5"/>
<feature type="signal peptide" evidence="4">
    <location>
        <begin position="1"/>
        <end position="21"/>
    </location>
</feature>
<comment type="caution">
    <text evidence="6">The sequence shown here is derived from an EMBL/GenBank/DDBJ whole genome shotgun (WGS) entry which is preliminary data.</text>
</comment>
<keyword evidence="3" id="KW-0408">Iron</keyword>
<dbReference type="Gene3D" id="6.10.140.1460">
    <property type="match status" value="1"/>
</dbReference>
<dbReference type="STRING" id="7232.A0A484B4I5"/>
<protein>
    <recommendedName>
        <fullName evidence="5">Prolyl 4-hydroxylase N-terminal domain-containing protein</fullName>
    </recommendedName>
</protein>
<reference evidence="6 7" key="1">
    <citation type="journal article" date="2019" name="J. Hered.">
        <title>An Improved Genome Assembly for Drosophila navojoa, the Basal Species in the mojavensis Cluster.</title>
        <authorList>
            <person name="Vanderlinde T."/>
            <person name="Dupim E.G."/>
            <person name="Nazario-Yepiz N.O."/>
            <person name="Carvalho A.B."/>
        </authorList>
    </citation>
    <scope>NUCLEOTIDE SEQUENCE [LARGE SCALE GENOMIC DNA]</scope>
    <source>
        <strain evidence="6">Navoj_Jal97</strain>
        <tissue evidence="6">Whole organism</tissue>
    </source>
</reference>
<dbReference type="OrthoDB" id="420380at2759"/>
<evidence type="ECO:0000259" key="5">
    <source>
        <dbReference type="Pfam" id="PF08336"/>
    </source>
</evidence>
<evidence type="ECO:0000256" key="3">
    <source>
        <dbReference type="ARBA" id="ARBA00023004"/>
    </source>
</evidence>
<keyword evidence="1" id="KW-0479">Metal-binding</keyword>
<name>A0A484B4I5_DRONA</name>
<organism evidence="6 7">
    <name type="scientific">Drosophila navojoa</name>
    <name type="common">Fruit fly</name>
    <dbReference type="NCBI Taxonomy" id="7232"/>
    <lineage>
        <taxon>Eukaryota</taxon>
        <taxon>Metazoa</taxon>
        <taxon>Ecdysozoa</taxon>
        <taxon>Arthropoda</taxon>
        <taxon>Hexapoda</taxon>
        <taxon>Insecta</taxon>
        <taxon>Pterygota</taxon>
        <taxon>Neoptera</taxon>
        <taxon>Endopterygota</taxon>
        <taxon>Diptera</taxon>
        <taxon>Brachycera</taxon>
        <taxon>Muscomorpha</taxon>
        <taxon>Ephydroidea</taxon>
        <taxon>Drosophilidae</taxon>
        <taxon>Drosophila</taxon>
    </lineage>
</organism>